<dbReference type="eggNOG" id="ENOG5033G69">
    <property type="taxonomic scope" value="Bacteria"/>
</dbReference>
<sequence>MTIEYEFRRRIDDVVYRFAPDGFVNGFPAWKRVDLDIRLIRHTEKGWCTVDSAGTINGRPWNVEPEEQGATPFEGEWVSKKNDKSYVYDLVKLTDGSAAF</sequence>
<dbReference type="Proteomes" id="UP000191135">
    <property type="component" value="Chromosome"/>
</dbReference>
<evidence type="ECO:0000313" key="1">
    <source>
        <dbReference type="EMBL" id="AQZ52703.1"/>
    </source>
</evidence>
<dbReference type="OrthoDB" id="513827at2"/>
<dbReference type="STRING" id="1122214.Mame_03396"/>
<name>A0A1U9Z4R0_9HYPH</name>
<dbReference type="KEGG" id="mmed:Mame_03396"/>
<organism evidence="1 2">
    <name type="scientific">Martelella mediterranea DSM 17316</name>
    <dbReference type="NCBI Taxonomy" id="1122214"/>
    <lineage>
        <taxon>Bacteria</taxon>
        <taxon>Pseudomonadati</taxon>
        <taxon>Pseudomonadota</taxon>
        <taxon>Alphaproteobacteria</taxon>
        <taxon>Hyphomicrobiales</taxon>
        <taxon>Aurantimonadaceae</taxon>
        <taxon>Martelella</taxon>
    </lineage>
</organism>
<protein>
    <submittedName>
        <fullName evidence="1">Uncharacterized protein</fullName>
    </submittedName>
</protein>
<evidence type="ECO:0000313" key="2">
    <source>
        <dbReference type="Proteomes" id="UP000191135"/>
    </source>
</evidence>
<gene>
    <name evidence="1" type="ORF">Mame_03396</name>
</gene>
<accession>A0A1U9Z4R0</accession>
<dbReference type="RefSeq" id="WP_018066530.1">
    <property type="nucleotide sequence ID" value="NZ_AQWH01000024.1"/>
</dbReference>
<proteinExistence type="predicted"/>
<dbReference type="AlphaFoldDB" id="A0A1U9Z4R0"/>
<keyword evidence="2" id="KW-1185">Reference proteome</keyword>
<dbReference type="EMBL" id="CP020330">
    <property type="protein sequence ID" value="AQZ52703.1"/>
    <property type="molecule type" value="Genomic_DNA"/>
</dbReference>
<reference evidence="1 2" key="1">
    <citation type="submission" date="2017-03" db="EMBL/GenBank/DDBJ databases">
        <title>Foreign affairs: Plasmid Transfer between Roseobacters and Rhizobia.</title>
        <authorList>
            <person name="Bartling P."/>
            <person name="Bunk B."/>
            <person name="Overmann J."/>
            <person name="Brinkmann H."/>
            <person name="Petersen J."/>
        </authorList>
    </citation>
    <scope>NUCLEOTIDE SEQUENCE [LARGE SCALE GENOMIC DNA]</scope>
    <source>
        <strain evidence="1 2">MACL11</strain>
    </source>
</reference>